<evidence type="ECO:0000313" key="1">
    <source>
        <dbReference type="EMBL" id="KAI0028613.1"/>
    </source>
</evidence>
<sequence>LPPIKEIKRDTVTTTATQAASANRRRNEAHFLCPVPGCGSTFTRRFNLRGHMRSHLEERPFTCDWPGCGKSFARQHDCKRHTALHSMKPKNNSCKGCGKTFSRLDALNVIRSEGGAECR</sequence>
<feature type="non-terminal residue" evidence="1">
    <location>
        <position position="1"/>
    </location>
</feature>
<evidence type="ECO:0000313" key="2">
    <source>
        <dbReference type="Proteomes" id="UP000814128"/>
    </source>
</evidence>
<protein>
    <submittedName>
        <fullName evidence="1">Uncharacterized protein</fullName>
    </submittedName>
</protein>
<proteinExistence type="predicted"/>
<reference evidence="1" key="1">
    <citation type="submission" date="2021-02" db="EMBL/GenBank/DDBJ databases">
        <authorList>
            <consortium name="DOE Joint Genome Institute"/>
            <person name="Ahrendt S."/>
            <person name="Looney B.P."/>
            <person name="Miyauchi S."/>
            <person name="Morin E."/>
            <person name="Drula E."/>
            <person name="Courty P.E."/>
            <person name="Chicoki N."/>
            <person name="Fauchery L."/>
            <person name="Kohler A."/>
            <person name="Kuo A."/>
            <person name="Labutti K."/>
            <person name="Pangilinan J."/>
            <person name="Lipzen A."/>
            <person name="Riley R."/>
            <person name="Andreopoulos W."/>
            <person name="He G."/>
            <person name="Johnson J."/>
            <person name="Barry K.W."/>
            <person name="Grigoriev I.V."/>
            <person name="Nagy L."/>
            <person name="Hibbett D."/>
            <person name="Henrissat B."/>
            <person name="Matheny P.B."/>
            <person name="Labbe J."/>
            <person name="Martin F."/>
        </authorList>
    </citation>
    <scope>NUCLEOTIDE SEQUENCE</scope>
    <source>
        <strain evidence="1">EC-137</strain>
    </source>
</reference>
<dbReference type="EMBL" id="MU273738">
    <property type="protein sequence ID" value="KAI0028613.1"/>
    <property type="molecule type" value="Genomic_DNA"/>
</dbReference>
<dbReference type="Proteomes" id="UP000814128">
    <property type="component" value="Unassembled WGS sequence"/>
</dbReference>
<name>A0ACB8QA59_9AGAM</name>
<keyword evidence="2" id="KW-1185">Reference proteome</keyword>
<comment type="caution">
    <text evidence="1">The sequence shown here is derived from an EMBL/GenBank/DDBJ whole genome shotgun (WGS) entry which is preliminary data.</text>
</comment>
<reference evidence="1" key="2">
    <citation type="journal article" date="2022" name="New Phytol.">
        <title>Evolutionary transition to the ectomycorrhizal habit in the genomes of a hyperdiverse lineage of mushroom-forming fungi.</title>
        <authorList>
            <person name="Looney B."/>
            <person name="Miyauchi S."/>
            <person name="Morin E."/>
            <person name="Drula E."/>
            <person name="Courty P.E."/>
            <person name="Kohler A."/>
            <person name="Kuo A."/>
            <person name="LaButti K."/>
            <person name="Pangilinan J."/>
            <person name="Lipzen A."/>
            <person name="Riley R."/>
            <person name="Andreopoulos W."/>
            <person name="He G."/>
            <person name="Johnson J."/>
            <person name="Nolan M."/>
            <person name="Tritt A."/>
            <person name="Barry K.W."/>
            <person name="Grigoriev I.V."/>
            <person name="Nagy L.G."/>
            <person name="Hibbett D."/>
            <person name="Henrissat B."/>
            <person name="Matheny P.B."/>
            <person name="Labbe J."/>
            <person name="Martin F.M."/>
        </authorList>
    </citation>
    <scope>NUCLEOTIDE SEQUENCE</scope>
    <source>
        <strain evidence="1">EC-137</strain>
    </source>
</reference>
<accession>A0ACB8QA59</accession>
<gene>
    <name evidence="1" type="ORF">K488DRAFT_6576</name>
</gene>
<organism evidence="1 2">
    <name type="scientific">Vararia minispora EC-137</name>
    <dbReference type="NCBI Taxonomy" id="1314806"/>
    <lineage>
        <taxon>Eukaryota</taxon>
        <taxon>Fungi</taxon>
        <taxon>Dikarya</taxon>
        <taxon>Basidiomycota</taxon>
        <taxon>Agaricomycotina</taxon>
        <taxon>Agaricomycetes</taxon>
        <taxon>Russulales</taxon>
        <taxon>Lachnocladiaceae</taxon>
        <taxon>Vararia</taxon>
    </lineage>
</organism>
<feature type="non-terminal residue" evidence="1">
    <location>
        <position position="119"/>
    </location>
</feature>